<sequence>MLTFESTIQDPKYHSSLGNINVEKKEAFFHSISKTEETFNEEETNSDQKPSEELLKAIFGDSDESSTDTENEELQDNQEEITVPSMSANFFDNRTEESKFVVPTKMLTVMDMDLSSNNDNEEFGPVPPPSISSHS</sequence>
<evidence type="ECO:0000256" key="1">
    <source>
        <dbReference type="SAM" id="MobiDB-lite"/>
    </source>
</evidence>
<dbReference type="EMBL" id="UZAJ01015184">
    <property type="protein sequence ID" value="VDO72535.1"/>
    <property type="molecule type" value="Genomic_DNA"/>
</dbReference>
<feature type="compositionally biased region" description="Acidic residues" evidence="1">
    <location>
        <begin position="61"/>
        <end position="79"/>
    </location>
</feature>
<accession>A0A183HTX4</accession>
<organism evidence="4">
    <name type="scientific">Onchocerca flexuosa</name>
    <dbReference type="NCBI Taxonomy" id="387005"/>
    <lineage>
        <taxon>Eukaryota</taxon>
        <taxon>Metazoa</taxon>
        <taxon>Ecdysozoa</taxon>
        <taxon>Nematoda</taxon>
        <taxon>Chromadorea</taxon>
        <taxon>Rhabditida</taxon>
        <taxon>Spirurina</taxon>
        <taxon>Spiruromorpha</taxon>
        <taxon>Filarioidea</taxon>
        <taxon>Onchocercidae</taxon>
        <taxon>Onchocerca</taxon>
    </lineage>
</organism>
<feature type="region of interest" description="Disordered" evidence="1">
    <location>
        <begin position="113"/>
        <end position="135"/>
    </location>
</feature>
<dbReference type="WBParaSite" id="OFLC_0001093601-mRNA-1">
    <property type="protein sequence ID" value="OFLC_0001093601-mRNA-1"/>
    <property type="gene ID" value="OFLC_0001093601"/>
</dbReference>
<dbReference type="Proteomes" id="UP000267606">
    <property type="component" value="Unassembled WGS sequence"/>
</dbReference>
<dbReference type="AlphaFoldDB" id="A0A183HTX4"/>
<name>A0A183HTX4_9BILA</name>
<gene>
    <name evidence="2" type="ORF">OFLC_LOCUS10937</name>
</gene>
<evidence type="ECO:0000313" key="2">
    <source>
        <dbReference type="EMBL" id="VDO72535.1"/>
    </source>
</evidence>
<feature type="compositionally biased region" description="Pro residues" evidence="1">
    <location>
        <begin position="125"/>
        <end position="135"/>
    </location>
</feature>
<evidence type="ECO:0000313" key="4">
    <source>
        <dbReference type="WBParaSite" id="OFLC_0001093601-mRNA-1"/>
    </source>
</evidence>
<dbReference type="STRING" id="387005.A0A183HTX4"/>
<protein>
    <submittedName>
        <fullName evidence="4">Clathrin light chain</fullName>
    </submittedName>
</protein>
<reference evidence="4" key="1">
    <citation type="submission" date="2016-06" db="UniProtKB">
        <authorList>
            <consortium name="WormBaseParasite"/>
        </authorList>
    </citation>
    <scope>IDENTIFICATION</scope>
</reference>
<keyword evidence="3" id="KW-1185">Reference proteome</keyword>
<feature type="region of interest" description="Disordered" evidence="1">
    <location>
        <begin position="58"/>
        <end position="83"/>
    </location>
</feature>
<evidence type="ECO:0000313" key="3">
    <source>
        <dbReference type="Proteomes" id="UP000267606"/>
    </source>
</evidence>
<proteinExistence type="predicted"/>
<reference evidence="2 3" key="2">
    <citation type="submission" date="2018-11" db="EMBL/GenBank/DDBJ databases">
        <authorList>
            <consortium name="Pathogen Informatics"/>
        </authorList>
    </citation>
    <scope>NUCLEOTIDE SEQUENCE [LARGE SCALE GENOMIC DNA]</scope>
</reference>